<dbReference type="EMBL" id="OX465083">
    <property type="protein sequence ID" value="CAI9293565.1"/>
    <property type="molecule type" value="Genomic_DNA"/>
</dbReference>
<dbReference type="PANTHER" id="PTHR37610">
    <property type="entry name" value="CCHC-TYPE DOMAIN-CONTAINING PROTEIN"/>
    <property type="match status" value="1"/>
</dbReference>
<gene>
    <name evidence="1" type="ORF">LSALG_LOCUS32586</name>
</gene>
<sequence>MADSSIPPPPHALAQIQEDLKYLYASNTNISNFVSVKLSSASNYHLWEKQMFCLMETYNLHGIVDATVSCPRTLNTEMEKQYNSLVKGWIFGSISEELLGTVVDLGSAKEVWEKLKSFYDPTMISSQQGTYLLQGFNTYDLYI</sequence>
<evidence type="ECO:0008006" key="3">
    <source>
        <dbReference type="Google" id="ProtNLM"/>
    </source>
</evidence>
<protein>
    <recommendedName>
        <fullName evidence="3">Retrotransposon Copia-like N-terminal domain-containing protein</fullName>
    </recommendedName>
</protein>
<dbReference type="PANTHER" id="PTHR37610:SF103">
    <property type="entry name" value="SERINE_THREONINE-PROTEIN PHOSPHATASE 6 REGULATORY ANKYRIN REPEAT SUBUNIT C-LIKE ISOFORM X1"/>
    <property type="match status" value="1"/>
</dbReference>
<evidence type="ECO:0000313" key="1">
    <source>
        <dbReference type="EMBL" id="CAI9293565.1"/>
    </source>
</evidence>
<dbReference type="AlphaFoldDB" id="A0AA35ZJ33"/>
<evidence type="ECO:0000313" key="2">
    <source>
        <dbReference type="Proteomes" id="UP001177003"/>
    </source>
</evidence>
<name>A0AA35ZJ33_LACSI</name>
<reference evidence="1" key="1">
    <citation type="submission" date="2023-04" db="EMBL/GenBank/DDBJ databases">
        <authorList>
            <person name="Vijverberg K."/>
            <person name="Xiong W."/>
            <person name="Schranz E."/>
        </authorList>
    </citation>
    <scope>NUCLEOTIDE SEQUENCE</scope>
</reference>
<organism evidence="1 2">
    <name type="scientific">Lactuca saligna</name>
    <name type="common">Willowleaf lettuce</name>
    <dbReference type="NCBI Taxonomy" id="75948"/>
    <lineage>
        <taxon>Eukaryota</taxon>
        <taxon>Viridiplantae</taxon>
        <taxon>Streptophyta</taxon>
        <taxon>Embryophyta</taxon>
        <taxon>Tracheophyta</taxon>
        <taxon>Spermatophyta</taxon>
        <taxon>Magnoliopsida</taxon>
        <taxon>eudicotyledons</taxon>
        <taxon>Gunneridae</taxon>
        <taxon>Pentapetalae</taxon>
        <taxon>asterids</taxon>
        <taxon>campanulids</taxon>
        <taxon>Asterales</taxon>
        <taxon>Asteraceae</taxon>
        <taxon>Cichorioideae</taxon>
        <taxon>Cichorieae</taxon>
        <taxon>Lactucinae</taxon>
        <taxon>Lactuca</taxon>
    </lineage>
</organism>
<proteinExistence type="predicted"/>
<dbReference type="Proteomes" id="UP001177003">
    <property type="component" value="Chromosome 7"/>
</dbReference>
<accession>A0AA35ZJ33</accession>
<keyword evidence="2" id="KW-1185">Reference proteome</keyword>